<reference evidence="1" key="1">
    <citation type="submission" date="2024-09" db="EMBL/GenBank/DDBJ databases">
        <title>Black Yeasts Isolated from many extreme environments.</title>
        <authorList>
            <person name="Coleine C."/>
            <person name="Stajich J.E."/>
            <person name="Selbmann L."/>
        </authorList>
    </citation>
    <scope>NUCLEOTIDE SEQUENCE</scope>
    <source>
        <strain evidence="1">CCFEE 5737</strain>
    </source>
</reference>
<dbReference type="EMBL" id="JAWDJW010007680">
    <property type="protein sequence ID" value="KAK3061701.1"/>
    <property type="molecule type" value="Genomic_DNA"/>
</dbReference>
<feature type="non-terminal residue" evidence="1">
    <location>
        <position position="1"/>
    </location>
</feature>
<organism evidence="1 2">
    <name type="scientific">Coniosporium uncinatum</name>
    <dbReference type="NCBI Taxonomy" id="93489"/>
    <lineage>
        <taxon>Eukaryota</taxon>
        <taxon>Fungi</taxon>
        <taxon>Dikarya</taxon>
        <taxon>Ascomycota</taxon>
        <taxon>Pezizomycotina</taxon>
        <taxon>Dothideomycetes</taxon>
        <taxon>Dothideomycetes incertae sedis</taxon>
        <taxon>Coniosporium</taxon>
    </lineage>
</organism>
<dbReference type="Proteomes" id="UP001186974">
    <property type="component" value="Unassembled WGS sequence"/>
</dbReference>
<accession>A0ACC3D4I0</accession>
<evidence type="ECO:0000313" key="2">
    <source>
        <dbReference type="Proteomes" id="UP001186974"/>
    </source>
</evidence>
<comment type="caution">
    <text evidence="1">The sequence shown here is derived from an EMBL/GenBank/DDBJ whole genome shotgun (WGS) entry which is preliminary data.</text>
</comment>
<gene>
    <name evidence="1" type="ORF">LTS18_005624</name>
</gene>
<evidence type="ECO:0000313" key="1">
    <source>
        <dbReference type="EMBL" id="KAK3061701.1"/>
    </source>
</evidence>
<protein>
    <submittedName>
        <fullName evidence="1">Uncharacterized protein</fullName>
    </submittedName>
</protein>
<name>A0ACC3D4I0_9PEZI</name>
<sequence>PNIMPTTNKKPTVAFFGATGGCAANTLALALKAGYTATALARTPSKLRKLLEEIHGVASATIDAQLTLIEGNVKDIAAVKQAFVHSNRIVDTILFGVGSAPKFQPSITSPITLQDKTVCEDGMKTIVAALHSLQSDGVSFGAEKPVVICISTTGLSKTRDVPLALYAIYHYALSVPHADKKRMEERVIEAAVSQPTSSRVVGDFVVVRPTLLVDGAMKGLESVRVGWEAPEGSSAVGEKAPGPQLGYTVSRADVGNFIFQEVIQGGKKWCGKCVTLTY</sequence>
<proteinExistence type="predicted"/>
<keyword evidence="2" id="KW-1185">Reference proteome</keyword>